<dbReference type="PANTHER" id="PTHR46139">
    <property type="entry name" value="ALKALINE CERAMIDASE"/>
    <property type="match status" value="1"/>
</dbReference>
<dbReference type="GO" id="GO:0016020">
    <property type="term" value="C:membrane"/>
    <property type="evidence" value="ECO:0007669"/>
    <property type="project" value="UniProtKB-SubCell"/>
</dbReference>
<feature type="binding site" evidence="8">
    <location>
        <position position="261"/>
    </location>
    <ligand>
        <name>Zn(2+)</name>
        <dbReference type="ChEBI" id="CHEBI:29105"/>
        <note>catalytic</note>
    </ligand>
</feature>
<dbReference type="GO" id="GO:0016811">
    <property type="term" value="F:hydrolase activity, acting on carbon-nitrogen (but not peptide) bonds, in linear amides"/>
    <property type="evidence" value="ECO:0007669"/>
    <property type="project" value="InterPro"/>
</dbReference>
<feature type="transmembrane region" description="Helical" evidence="9">
    <location>
        <begin position="72"/>
        <end position="92"/>
    </location>
</feature>
<keyword evidence="8" id="KW-0862">Zinc</keyword>
<dbReference type="Pfam" id="PF05875">
    <property type="entry name" value="Ceramidase"/>
    <property type="match status" value="1"/>
</dbReference>
<feature type="binding site" evidence="7">
    <location>
        <position position="62"/>
    </location>
    <ligand>
        <name>Ca(2+)</name>
        <dbReference type="ChEBI" id="CHEBI:29108"/>
    </ligand>
</feature>
<reference evidence="12" key="1">
    <citation type="submission" date="2017-01" db="EMBL/GenBank/DDBJ databases">
        <title>Comparative genomics of anhydrobiosis in the tardigrade Hypsibius dujardini.</title>
        <authorList>
            <person name="Yoshida Y."/>
            <person name="Koutsovoulos G."/>
            <person name="Laetsch D."/>
            <person name="Stevens L."/>
            <person name="Kumar S."/>
            <person name="Horikawa D."/>
            <person name="Ishino K."/>
            <person name="Komine S."/>
            <person name="Tomita M."/>
            <person name="Blaxter M."/>
            <person name="Arakawa K."/>
        </authorList>
    </citation>
    <scope>NUCLEOTIDE SEQUENCE [LARGE SCALE GENOMIC DNA]</scope>
    <source>
        <strain evidence="12">Z151</strain>
    </source>
</reference>
<dbReference type="GO" id="GO:0046514">
    <property type="term" value="P:ceramide catabolic process"/>
    <property type="evidence" value="ECO:0007669"/>
    <property type="project" value="TreeGrafter"/>
</dbReference>
<dbReference type="PANTHER" id="PTHR46139:SF3">
    <property type="entry name" value="ALKALINE CERAMIDASE"/>
    <property type="match status" value="1"/>
</dbReference>
<name>A0A1W0XCZ2_HYPEX</name>
<protein>
    <recommendedName>
        <fullName evidence="9">Alkaline ceramidase</fullName>
        <ecNumber evidence="9">3.5.1.-</ecNumber>
    </recommendedName>
</protein>
<evidence type="ECO:0000256" key="7">
    <source>
        <dbReference type="PIRSR" id="PIRSR608901-1"/>
    </source>
</evidence>
<evidence type="ECO:0000256" key="6">
    <source>
        <dbReference type="ARBA" id="ARBA00023136"/>
    </source>
</evidence>
<comment type="function">
    <text evidence="9">Hydrolyzes the sphingolipid ceramide into sphingosine and free fatty acid.</text>
</comment>
<comment type="similarity">
    <text evidence="2 9">Belongs to the alkaline ceramidase family.</text>
</comment>
<dbReference type="GO" id="GO:0046872">
    <property type="term" value="F:metal ion binding"/>
    <property type="evidence" value="ECO:0007669"/>
    <property type="project" value="UniProtKB-KW"/>
</dbReference>
<comment type="subcellular location">
    <subcellularLocation>
        <location evidence="1">Membrane</location>
        <topology evidence="1">Multi-pass membrane protein</topology>
    </subcellularLocation>
</comment>
<comment type="caution">
    <text evidence="11">The sequence shown here is derived from an EMBL/GenBank/DDBJ whole genome shotgun (WGS) entry which is preliminary data.</text>
</comment>
<keyword evidence="3 9" id="KW-0812">Transmembrane</keyword>
<evidence type="ECO:0000256" key="5">
    <source>
        <dbReference type="ARBA" id="ARBA00022989"/>
    </source>
</evidence>
<feature type="binding site" evidence="7">
    <location>
        <position position="57"/>
    </location>
    <ligand>
        <name>Ca(2+)</name>
        <dbReference type="ChEBI" id="CHEBI:29108"/>
    </ligand>
</feature>
<gene>
    <name evidence="11" type="ORF">BV898_01028</name>
</gene>
<dbReference type="EMBL" id="MTYJ01000003">
    <property type="protein sequence ID" value="OQV25349.1"/>
    <property type="molecule type" value="Genomic_DNA"/>
</dbReference>
<evidence type="ECO:0000256" key="3">
    <source>
        <dbReference type="ARBA" id="ARBA00022692"/>
    </source>
</evidence>
<evidence type="ECO:0000256" key="9">
    <source>
        <dbReference type="RuleBase" id="RU364079"/>
    </source>
</evidence>
<evidence type="ECO:0000313" key="12">
    <source>
        <dbReference type="Proteomes" id="UP000192578"/>
    </source>
</evidence>
<feature type="region of interest" description="Disordered" evidence="10">
    <location>
        <begin position="13"/>
        <end position="33"/>
    </location>
</feature>
<feature type="binding site" evidence="7">
    <location>
        <position position="60"/>
    </location>
    <ligand>
        <name>Ca(2+)</name>
        <dbReference type="ChEBI" id="CHEBI:29108"/>
    </ligand>
</feature>
<keyword evidence="5 9" id="KW-1133">Transmembrane helix</keyword>
<keyword evidence="9" id="KW-0443">Lipid metabolism</keyword>
<feature type="transmembrane region" description="Helical" evidence="9">
    <location>
        <begin position="169"/>
        <end position="185"/>
    </location>
</feature>
<accession>A0A1W0XCZ2</accession>
<comment type="cofactor">
    <cofactor evidence="8">
        <name>Zn(2+)</name>
        <dbReference type="ChEBI" id="CHEBI:29105"/>
    </cofactor>
</comment>
<keyword evidence="4 9" id="KW-0378">Hydrolase</keyword>
<dbReference type="Proteomes" id="UP000192578">
    <property type="component" value="Unassembled WGS sequence"/>
</dbReference>
<dbReference type="InterPro" id="IPR008901">
    <property type="entry name" value="ACER"/>
</dbReference>
<keyword evidence="7" id="KW-0106">Calcium</keyword>
<feature type="transmembrane region" description="Helical" evidence="9">
    <location>
        <begin position="223"/>
        <end position="240"/>
    </location>
</feature>
<keyword evidence="12" id="KW-1185">Reference proteome</keyword>
<feature type="binding site" evidence="7">
    <location>
        <position position="58"/>
    </location>
    <ligand>
        <name>Ca(2+)</name>
        <dbReference type="ChEBI" id="CHEBI:29108"/>
    </ligand>
</feature>
<evidence type="ECO:0000256" key="10">
    <source>
        <dbReference type="SAM" id="MobiDB-lite"/>
    </source>
</evidence>
<sequence length="319" mass="36641">MILDSVRRRAITEAHAGQTGDQPGDNDMSSGDDHVNRLPPASWELPHHLHRGSSEIDWCESNYAVSTTIAEFVNTFSNVLFIIIPPLLIILFQQYAKRTKSKAIYVIWLLLIVVGMASAYFHATLSFAGQMLDELAILWLICAGVSLWIPARYLPYLTSRYLPLQMNRYGFKWAMFAITIIGTILSCIKPVINAFALLAIGVPITVMLVVEMRRCQDEKIRRLGFRTCVLFVTAVCCWLNDRLLCDLWTKFRFPYLHGFWHILVFLSSYACCVLFAFFDASEIAPEFTPKLRYWPLDTFEFGVPYITLQSRTKEIKRDM</sequence>
<feature type="binding site" evidence="8">
    <location>
        <position position="122"/>
    </location>
    <ligand>
        <name>Zn(2+)</name>
        <dbReference type="ChEBI" id="CHEBI:29105"/>
        <note>catalytic</note>
    </ligand>
</feature>
<evidence type="ECO:0000256" key="2">
    <source>
        <dbReference type="ARBA" id="ARBA00009780"/>
    </source>
</evidence>
<evidence type="ECO:0000313" key="11">
    <source>
        <dbReference type="EMBL" id="OQV25349.1"/>
    </source>
</evidence>
<evidence type="ECO:0000256" key="4">
    <source>
        <dbReference type="ARBA" id="ARBA00022801"/>
    </source>
</evidence>
<feature type="transmembrane region" description="Helical" evidence="9">
    <location>
        <begin position="135"/>
        <end position="157"/>
    </location>
</feature>
<organism evidence="11 12">
    <name type="scientific">Hypsibius exemplaris</name>
    <name type="common">Freshwater tardigrade</name>
    <dbReference type="NCBI Taxonomy" id="2072580"/>
    <lineage>
        <taxon>Eukaryota</taxon>
        <taxon>Metazoa</taxon>
        <taxon>Ecdysozoa</taxon>
        <taxon>Tardigrada</taxon>
        <taxon>Eutardigrada</taxon>
        <taxon>Parachela</taxon>
        <taxon>Hypsibioidea</taxon>
        <taxon>Hypsibiidae</taxon>
        <taxon>Hypsibius</taxon>
    </lineage>
</organism>
<evidence type="ECO:0000256" key="8">
    <source>
        <dbReference type="PIRSR" id="PIRSR608901-2"/>
    </source>
</evidence>
<feature type="transmembrane region" description="Helical" evidence="9">
    <location>
        <begin position="260"/>
        <end position="278"/>
    </location>
</feature>
<proteinExistence type="inferred from homology"/>
<dbReference type="EC" id="3.5.1.-" evidence="9"/>
<evidence type="ECO:0000256" key="1">
    <source>
        <dbReference type="ARBA" id="ARBA00004141"/>
    </source>
</evidence>
<feature type="binding site" evidence="7">
    <location>
        <position position="71"/>
    </location>
    <ligand>
        <name>Ca(2+)</name>
        <dbReference type="ChEBI" id="CHEBI:29108"/>
    </ligand>
</feature>
<feature type="transmembrane region" description="Helical" evidence="9">
    <location>
        <begin position="104"/>
        <end position="123"/>
    </location>
</feature>
<keyword evidence="7" id="KW-0479">Metal-binding</keyword>
<dbReference type="AlphaFoldDB" id="A0A1W0XCZ2"/>
<feature type="transmembrane region" description="Helical" evidence="9">
    <location>
        <begin position="191"/>
        <end position="211"/>
    </location>
</feature>
<dbReference type="OrthoDB" id="187171at2759"/>
<keyword evidence="6 9" id="KW-0472">Membrane</keyword>
<feature type="binding site" evidence="8">
    <location>
        <position position="257"/>
    </location>
    <ligand>
        <name>Zn(2+)</name>
        <dbReference type="ChEBI" id="CHEBI:29105"/>
        <note>catalytic</note>
    </ligand>
</feature>